<dbReference type="Proteomes" id="UP001244787">
    <property type="component" value="Unassembled WGS sequence"/>
</dbReference>
<name>A0ABT8DNB3_9FLAO</name>
<dbReference type="EMBL" id="JAUGQQ010000006">
    <property type="protein sequence ID" value="MDN3724733.1"/>
    <property type="molecule type" value="Genomic_DNA"/>
</dbReference>
<evidence type="ECO:0008006" key="3">
    <source>
        <dbReference type="Google" id="ProtNLM"/>
    </source>
</evidence>
<accession>A0ABT8DNB3</accession>
<organism evidence="1 2">
    <name type="scientific">Aequorivita aurantiaca</name>
    <dbReference type="NCBI Taxonomy" id="3053356"/>
    <lineage>
        <taxon>Bacteria</taxon>
        <taxon>Pseudomonadati</taxon>
        <taxon>Bacteroidota</taxon>
        <taxon>Flavobacteriia</taxon>
        <taxon>Flavobacteriales</taxon>
        <taxon>Flavobacteriaceae</taxon>
        <taxon>Aequorivita</taxon>
    </lineage>
</organism>
<dbReference type="PROSITE" id="PS51257">
    <property type="entry name" value="PROKAR_LIPOPROTEIN"/>
    <property type="match status" value="1"/>
</dbReference>
<protein>
    <recommendedName>
        <fullName evidence="3">Lipoprotein</fullName>
    </recommendedName>
</protein>
<evidence type="ECO:0000313" key="1">
    <source>
        <dbReference type="EMBL" id="MDN3724733.1"/>
    </source>
</evidence>
<keyword evidence="2" id="KW-1185">Reference proteome</keyword>
<sequence length="178" mass="19439">MKALYFLIPMFMIGSCKTQPVTVTSTDNVSMGPIDTASSDCPEDGKCTVEVQPNMNLQIKEDGTGALYPEMVTGENSVVVYTFLREGPPGTADGNYSETIHIEIPADTQKLSKENAALGDVKVLYGKHCFCKGEAGYYPVTDGKLTINRNRLGLVIDLKFKINKTSQVITHISEVVRL</sequence>
<dbReference type="RefSeq" id="WP_290254820.1">
    <property type="nucleotide sequence ID" value="NZ_JAUGQQ010000006.1"/>
</dbReference>
<evidence type="ECO:0000313" key="2">
    <source>
        <dbReference type="Proteomes" id="UP001244787"/>
    </source>
</evidence>
<gene>
    <name evidence="1" type="ORF">QRD02_10085</name>
</gene>
<proteinExistence type="predicted"/>
<comment type="caution">
    <text evidence="1">The sequence shown here is derived from an EMBL/GenBank/DDBJ whole genome shotgun (WGS) entry which is preliminary data.</text>
</comment>
<reference evidence="1 2" key="1">
    <citation type="submission" date="2023-06" db="EMBL/GenBank/DDBJ databases">
        <authorList>
            <person name="Ye Y.-Q."/>
            <person name="Du Z.-J."/>
        </authorList>
    </citation>
    <scope>NUCLEOTIDE SEQUENCE [LARGE SCALE GENOMIC DNA]</scope>
    <source>
        <strain evidence="1 2">SDUM287046</strain>
    </source>
</reference>